<dbReference type="AlphaFoldDB" id="U5QI02"/>
<dbReference type="HOGENOM" id="CLU_1164567_0_0_3"/>
<evidence type="ECO:0000313" key="2">
    <source>
        <dbReference type="Proteomes" id="UP000017396"/>
    </source>
</evidence>
<gene>
    <name evidence="1" type="ORF">GKIL_1044</name>
</gene>
<reference evidence="1 2" key="1">
    <citation type="journal article" date="2013" name="PLoS ONE">
        <title>Cultivation and Complete Genome Sequencing of Gloeobacter kilaueensis sp. nov., from a Lava Cave in Kilauea Caldera, Hawai'i.</title>
        <authorList>
            <person name="Saw J.H."/>
            <person name="Schatz M."/>
            <person name="Brown M.V."/>
            <person name="Kunkel D.D."/>
            <person name="Foster J.S."/>
            <person name="Shick H."/>
            <person name="Christensen S."/>
            <person name="Hou S."/>
            <person name="Wan X."/>
            <person name="Donachie S.P."/>
        </authorList>
    </citation>
    <scope>NUCLEOTIDE SEQUENCE [LARGE SCALE GENOMIC DNA]</scope>
    <source>
        <strain evidence="2">JS</strain>
    </source>
</reference>
<proteinExistence type="predicted"/>
<accession>U5QI02</accession>
<dbReference type="eggNOG" id="COG0582">
    <property type="taxonomic scope" value="Bacteria"/>
</dbReference>
<dbReference type="KEGG" id="glj:GKIL_1044"/>
<sequence length="238" mass="26549">MSEVAEKVCLAILAANKRLKERGSGVQISLVGGYLYLRATLPPLPASAKKLPFQQRIPLHLRASVAGIAVAERKARLVGEQLENGVFSWDEYKPSSPPAEKQSPPLTTLREVIARMEEDYFQRRPREPGPLATWQASYRAAFIQLDQDAPFTVELLHQAILSKPAGTRAREKFCFAMGKLAEFAKPELNFDIKALKGTHTAKQVLPRNLPEDSEIEAWREKIPNPGWQCIYSAIAVFG</sequence>
<evidence type="ECO:0000313" key="1">
    <source>
        <dbReference type="EMBL" id="AGY57290.1"/>
    </source>
</evidence>
<dbReference type="EMBL" id="CP003587">
    <property type="protein sequence ID" value="AGY57290.1"/>
    <property type="molecule type" value="Genomic_DNA"/>
</dbReference>
<name>U5QI02_GLOK1</name>
<keyword evidence="2" id="KW-1185">Reference proteome</keyword>
<dbReference type="STRING" id="1183438.GKIL_1044"/>
<protein>
    <submittedName>
        <fullName evidence="1">Phage integrase family protein</fullName>
    </submittedName>
</protein>
<organism evidence="1 2">
    <name type="scientific">Gloeobacter kilaueensis (strain ATCC BAA-2537 / CCAP 1431/1 / ULC 316 / JS1)</name>
    <dbReference type="NCBI Taxonomy" id="1183438"/>
    <lineage>
        <taxon>Bacteria</taxon>
        <taxon>Bacillati</taxon>
        <taxon>Cyanobacteriota</taxon>
        <taxon>Cyanophyceae</taxon>
        <taxon>Gloeobacterales</taxon>
        <taxon>Gloeobacteraceae</taxon>
        <taxon>Gloeobacter</taxon>
    </lineage>
</organism>
<dbReference type="Proteomes" id="UP000017396">
    <property type="component" value="Chromosome"/>
</dbReference>